<sequence length="256" mass="29558">MLGNQIVAFDWKGMLAHFRQFDANSSSLSYAFPPPTVITGMIAGLFGIERDEYYKLFSKRFLELTVQVLTRPRKIMQTINYIYATQASHLNMSAQNVHTQIPVEFVVATQFPIQPVAYRVFLKFTDEEFGRELEKVITKNQIKYLPYFGSASFSSWLEWLGAPEEIEVVKSDNPLVVNSVVPIKAIAHDSLTLDLREEITPAYFREHMRREFAPGREPGEVIDLLWEKNQGKIKAIFTEPVYRLKLHGEDLNVIFY</sequence>
<evidence type="ECO:0000256" key="1">
    <source>
        <dbReference type="ARBA" id="ARBA00023118"/>
    </source>
</evidence>
<reference evidence="2" key="1">
    <citation type="journal article" date="2020" name="mSystems">
        <title>Genome- and Community-Level Interaction Insights into Carbon Utilization and Element Cycling Functions of Hydrothermarchaeota in Hydrothermal Sediment.</title>
        <authorList>
            <person name="Zhou Z."/>
            <person name="Liu Y."/>
            <person name="Xu W."/>
            <person name="Pan J."/>
            <person name="Luo Z.H."/>
            <person name="Li M."/>
        </authorList>
    </citation>
    <scope>NUCLEOTIDE SEQUENCE [LARGE SCALE GENOMIC DNA]</scope>
    <source>
        <strain evidence="2">HyVt-76</strain>
    </source>
</reference>
<dbReference type="Proteomes" id="UP000886111">
    <property type="component" value="Unassembled WGS sequence"/>
</dbReference>
<keyword evidence="1" id="KW-0051">Antiviral defense</keyword>
<comment type="caution">
    <text evidence="2">The sequence shown here is derived from an EMBL/GenBank/DDBJ whole genome shotgun (WGS) entry which is preliminary data.</text>
</comment>
<evidence type="ECO:0000313" key="2">
    <source>
        <dbReference type="EMBL" id="HHE55455.1"/>
    </source>
</evidence>
<dbReference type="AlphaFoldDB" id="A0A7V5H447"/>
<dbReference type="EMBL" id="DRTD01000493">
    <property type="protein sequence ID" value="HHE55455.1"/>
    <property type="molecule type" value="Genomic_DNA"/>
</dbReference>
<dbReference type="NCBIfam" id="TIGR02593">
    <property type="entry name" value="CRISPR_cas5"/>
    <property type="match status" value="1"/>
</dbReference>
<dbReference type="InterPro" id="IPR013422">
    <property type="entry name" value="CRISPR-assoc_prot_Cas5_N"/>
</dbReference>
<organism evidence="2">
    <name type="scientific">Caldithrix abyssi</name>
    <dbReference type="NCBI Taxonomy" id="187145"/>
    <lineage>
        <taxon>Bacteria</taxon>
        <taxon>Pseudomonadati</taxon>
        <taxon>Calditrichota</taxon>
        <taxon>Calditrichia</taxon>
        <taxon>Calditrichales</taxon>
        <taxon>Calditrichaceae</taxon>
        <taxon>Caldithrix</taxon>
    </lineage>
</organism>
<dbReference type="Gene3D" id="3.30.70.2660">
    <property type="match status" value="1"/>
</dbReference>
<gene>
    <name evidence="2" type="primary">cas5</name>
    <name evidence="2" type="ORF">ENL21_06705</name>
</gene>
<proteinExistence type="predicted"/>
<protein>
    <submittedName>
        <fullName evidence="2">CRISPR-associated protein Cas5</fullName>
    </submittedName>
</protein>
<accession>A0A7V5H447</accession>
<dbReference type="GO" id="GO:0051607">
    <property type="term" value="P:defense response to virus"/>
    <property type="evidence" value="ECO:0007669"/>
    <property type="project" value="UniProtKB-KW"/>
</dbReference>
<name>A0A7V5H447_CALAY</name>